<dbReference type="InterPro" id="IPR036280">
    <property type="entry name" value="Multihaem_cyt_sf"/>
</dbReference>
<accession>A0A8J6XZF2</accession>
<dbReference type="GO" id="GO:0009055">
    <property type="term" value="F:electron transfer activity"/>
    <property type="evidence" value="ECO:0007669"/>
    <property type="project" value="InterPro"/>
</dbReference>
<comment type="caution">
    <text evidence="7">The sequence shown here is derived from an EMBL/GenBank/DDBJ whole genome shotgun (WGS) entry which is preliminary data.</text>
</comment>
<keyword evidence="4" id="KW-0249">Electron transport</keyword>
<evidence type="ECO:0000313" key="8">
    <source>
        <dbReference type="Proteomes" id="UP000648239"/>
    </source>
</evidence>
<organism evidence="7 8">
    <name type="scientific">Candidatus Polarisedimenticola svalbardensis</name>
    <dbReference type="NCBI Taxonomy" id="2886004"/>
    <lineage>
        <taxon>Bacteria</taxon>
        <taxon>Pseudomonadati</taxon>
        <taxon>Acidobacteriota</taxon>
        <taxon>Candidatus Polarisedimenticolia</taxon>
        <taxon>Candidatus Polarisedimenticolales</taxon>
        <taxon>Candidatus Polarisedimenticolaceae</taxon>
        <taxon>Candidatus Polarisedimenticola</taxon>
    </lineage>
</organism>
<dbReference type="AlphaFoldDB" id="A0A8J6XZF2"/>
<evidence type="ECO:0000313" key="7">
    <source>
        <dbReference type="EMBL" id="MBD3867223.1"/>
    </source>
</evidence>
<dbReference type="InterPro" id="IPR020942">
    <property type="entry name" value="Cyt_c_III_dom"/>
</dbReference>
<dbReference type="GO" id="GO:0046872">
    <property type="term" value="F:metal ion binding"/>
    <property type="evidence" value="ECO:0007669"/>
    <property type="project" value="UniProtKB-KW"/>
</dbReference>
<sequence>MRSKVSTETDSLPDHGMMILDELEKVYDPVLFNHGKHAQMSEMSGGCENCHHFAPPTTEHPACKECHAPNALHSKIQPGLKAAYHRHCLSCHNEWDTESHCEMCHFRKVDGKSTHKTGSLPSRKHQTPLIVKDLIIFDTGYEGGEKVPFHHLNHVQKYDRDCSVCHESETCSSCHIYGSESHPLGLLSDVDLHDTCYKCHDKKKGCEECHGRNHNDLFNHADTGWELMPYHAVLQCKDCHHKRGKYSANDKNCITCHIQGWDEEHFNHGITGVILDDIHKEMGCASCHVGGVGHHSRCDECHADGRKWDRKASFGMGAQ</sequence>
<dbReference type="Pfam" id="PF02085">
    <property type="entry name" value="Cytochrom_CIII"/>
    <property type="match status" value="1"/>
</dbReference>
<evidence type="ECO:0000259" key="6">
    <source>
        <dbReference type="Pfam" id="PF02085"/>
    </source>
</evidence>
<dbReference type="Gene3D" id="3.90.10.10">
    <property type="entry name" value="Cytochrome C3"/>
    <property type="match status" value="3"/>
</dbReference>
<proteinExistence type="predicted"/>
<keyword evidence="3" id="KW-0479">Metal-binding</keyword>
<protein>
    <recommendedName>
        <fullName evidence="6">Class III cytochrome C domain-containing protein</fullName>
    </recommendedName>
</protein>
<evidence type="ECO:0000256" key="2">
    <source>
        <dbReference type="ARBA" id="ARBA00022617"/>
    </source>
</evidence>
<dbReference type="CDD" id="cd08168">
    <property type="entry name" value="Cytochrom_C3"/>
    <property type="match status" value="2"/>
</dbReference>
<dbReference type="SUPFAM" id="SSF48695">
    <property type="entry name" value="Multiheme cytochromes"/>
    <property type="match status" value="2"/>
</dbReference>
<feature type="domain" description="Class III cytochrome C" evidence="6">
    <location>
        <begin position="26"/>
        <end position="104"/>
    </location>
</feature>
<evidence type="ECO:0000256" key="3">
    <source>
        <dbReference type="ARBA" id="ARBA00022723"/>
    </source>
</evidence>
<evidence type="ECO:0000256" key="5">
    <source>
        <dbReference type="ARBA" id="ARBA00023004"/>
    </source>
</evidence>
<keyword evidence="2" id="KW-0349">Heme</keyword>
<dbReference type="EMBL" id="JACXWD010000007">
    <property type="protein sequence ID" value="MBD3867223.1"/>
    <property type="molecule type" value="Genomic_DNA"/>
</dbReference>
<keyword evidence="5" id="KW-0408">Iron</keyword>
<dbReference type="Proteomes" id="UP000648239">
    <property type="component" value="Unassembled WGS sequence"/>
</dbReference>
<evidence type="ECO:0000256" key="4">
    <source>
        <dbReference type="ARBA" id="ARBA00022982"/>
    </source>
</evidence>
<name>A0A8J6XZF2_9BACT</name>
<keyword evidence="1" id="KW-0813">Transport</keyword>
<gene>
    <name evidence="7" type="ORF">IFK94_03775</name>
</gene>
<evidence type="ECO:0000256" key="1">
    <source>
        <dbReference type="ARBA" id="ARBA00022448"/>
    </source>
</evidence>
<reference evidence="7 8" key="1">
    <citation type="submission" date="2020-08" db="EMBL/GenBank/DDBJ databases">
        <title>Acidobacteriota in marine sediments use diverse sulfur dissimilation pathways.</title>
        <authorList>
            <person name="Wasmund K."/>
        </authorList>
    </citation>
    <scope>NUCLEOTIDE SEQUENCE [LARGE SCALE GENOMIC DNA]</scope>
    <source>
        <strain evidence="7">MAG AM4</strain>
    </source>
</reference>
<dbReference type="GO" id="GO:0020037">
    <property type="term" value="F:heme binding"/>
    <property type="evidence" value="ECO:0007669"/>
    <property type="project" value="InterPro"/>
</dbReference>